<proteinExistence type="predicted"/>
<evidence type="ECO:0000256" key="9">
    <source>
        <dbReference type="ARBA" id="ARBA00022723"/>
    </source>
</evidence>
<evidence type="ECO:0000256" key="13">
    <source>
        <dbReference type="ARBA" id="ARBA00022833"/>
    </source>
</evidence>
<evidence type="ECO:0000256" key="3">
    <source>
        <dbReference type="ARBA" id="ARBA00004555"/>
    </source>
</evidence>
<organism evidence="22 23">
    <name type="scientific">Occallatibacter riparius</name>
    <dbReference type="NCBI Taxonomy" id="1002689"/>
    <lineage>
        <taxon>Bacteria</taxon>
        <taxon>Pseudomonadati</taxon>
        <taxon>Acidobacteriota</taxon>
        <taxon>Terriglobia</taxon>
        <taxon>Terriglobales</taxon>
        <taxon>Acidobacteriaceae</taxon>
        <taxon>Occallatibacter</taxon>
    </lineage>
</organism>
<dbReference type="Pfam" id="PF04389">
    <property type="entry name" value="Peptidase_M28"/>
    <property type="match status" value="1"/>
</dbReference>
<dbReference type="Proteomes" id="UP001059380">
    <property type="component" value="Chromosome"/>
</dbReference>
<keyword evidence="17" id="KW-0325">Glycoprotein</keyword>
<accession>A0A9J7BS32</accession>
<feature type="domain" description="Peptidase M28" evidence="21">
    <location>
        <begin position="264"/>
        <end position="445"/>
    </location>
</feature>
<keyword evidence="8" id="KW-0645">Protease</keyword>
<dbReference type="GO" id="GO:0005764">
    <property type="term" value="C:lysosome"/>
    <property type="evidence" value="ECO:0007669"/>
    <property type="project" value="UniProtKB-SubCell"/>
</dbReference>
<keyword evidence="6" id="KW-0964">Secreted</keyword>
<evidence type="ECO:0000256" key="5">
    <source>
        <dbReference type="ARBA" id="ARBA00014116"/>
    </source>
</evidence>
<dbReference type="GO" id="GO:0004180">
    <property type="term" value="F:carboxypeptidase activity"/>
    <property type="evidence" value="ECO:0007669"/>
    <property type="project" value="UniProtKB-KW"/>
</dbReference>
<evidence type="ECO:0000256" key="14">
    <source>
        <dbReference type="ARBA" id="ARBA00023034"/>
    </source>
</evidence>
<keyword evidence="11" id="KW-0378">Hydrolase</keyword>
<gene>
    <name evidence="22" type="ORF">MOP44_05440</name>
</gene>
<evidence type="ECO:0000256" key="1">
    <source>
        <dbReference type="ARBA" id="ARBA00004240"/>
    </source>
</evidence>
<dbReference type="InterPro" id="IPR039866">
    <property type="entry name" value="CPQ"/>
</dbReference>
<evidence type="ECO:0000256" key="12">
    <source>
        <dbReference type="ARBA" id="ARBA00022824"/>
    </source>
</evidence>
<reference evidence="22" key="1">
    <citation type="submission" date="2021-04" db="EMBL/GenBank/DDBJ databases">
        <title>Phylogenetic analysis of Acidobacteriaceae.</title>
        <authorList>
            <person name="Qiu L."/>
            <person name="Zhang Q."/>
        </authorList>
    </citation>
    <scope>NUCLEOTIDE SEQUENCE</scope>
    <source>
        <strain evidence="22">DSM 25168</strain>
    </source>
</reference>
<keyword evidence="15" id="KW-0482">Metalloprotease</keyword>
<evidence type="ECO:0000313" key="23">
    <source>
        <dbReference type="Proteomes" id="UP001059380"/>
    </source>
</evidence>
<evidence type="ECO:0000256" key="19">
    <source>
        <dbReference type="ARBA" id="ARBA00025833"/>
    </source>
</evidence>
<evidence type="ECO:0000256" key="7">
    <source>
        <dbReference type="ARBA" id="ARBA00022645"/>
    </source>
</evidence>
<comment type="subunit">
    <text evidence="19">Homodimer. The monomeric form is inactive while the homodimer is active.</text>
</comment>
<dbReference type="GO" id="GO:0070573">
    <property type="term" value="F:metallodipeptidase activity"/>
    <property type="evidence" value="ECO:0007669"/>
    <property type="project" value="InterPro"/>
</dbReference>
<dbReference type="EMBL" id="CP093313">
    <property type="protein sequence ID" value="UWZ85383.1"/>
    <property type="molecule type" value="Genomic_DNA"/>
</dbReference>
<evidence type="ECO:0000256" key="16">
    <source>
        <dbReference type="ARBA" id="ARBA00023145"/>
    </source>
</evidence>
<dbReference type="SUPFAM" id="SSF53187">
    <property type="entry name" value="Zn-dependent exopeptidases"/>
    <property type="match status" value="1"/>
</dbReference>
<evidence type="ECO:0000256" key="6">
    <source>
        <dbReference type="ARBA" id="ARBA00022525"/>
    </source>
</evidence>
<evidence type="ECO:0000256" key="20">
    <source>
        <dbReference type="ARBA" id="ARBA00033328"/>
    </source>
</evidence>
<dbReference type="GO" id="GO:0046872">
    <property type="term" value="F:metal ion binding"/>
    <property type="evidence" value="ECO:0007669"/>
    <property type="project" value="UniProtKB-KW"/>
</dbReference>
<evidence type="ECO:0000256" key="10">
    <source>
        <dbReference type="ARBA" id="ARBA00022729"/>
    </source>
</evidence>
<dbReference type="Gene3D" id="3.40.630.10">
    <property type="entry name" value="Zn peptidases"/>
    <property type="match status" value="1"/>
</dbReference>
<keyword evidence="12" id="KW-0256">Endoplasmic reticulum</keyword>
<protein>
    <recommendedName>
        <fullName evidence="5">Carboxypeptidase Q</fullName>
    </recommendedName>
    <alternativeName>
        <fullName evidence="20">Plasma glutamate carboxypeptidase</fullName>
    </alternativeName>
</protein>
<keyword evidence="16" id="KW-0865">Zymogen</keyword>
<evidence type="ECO:0000313" key="22">
    <source>
        <dbReference type="EMBL" id="UWZ85383.1"/>
    </source>
</evidence>
<keyword evidence="7" id="KW-0121">Carboxypeptidase</keyword>
<evidence type="ECO:0000256" key="8">
    <source>
        <dbReference type="ARBA" id="ARBA00022670"/>
    </source>
</evidence>
<keyword evidence="14" id="KW-0333">Golgi apparatus</keyword>
<keyword evidence="10" id="KW-0732">Signal</keyword>
<evidence type="ECO:0000256" key="15">
    <source>
        <dbReference type="ARBA" id="ARBA00023049"/>
    </source>
</evidence>
<evidence type="ECO:0000256" key="11">
    <source>
        <dbReference type="ARBA" id="ARBA00022801"/>
    </source>
</evidence>
<dbReference type="RefSeq" id="WP_260794900.1">
    <property type="nucleotide sequence ID" value="NZ_CP093313.1"/>
</dbReference>
<keyword evidence="9" id="KW-0479">Metal-binding</keyword>
<evidence type="ECO:0000256" key="2">
    <source>
        <dbReference type="ARBA" id="ARBA00004371"/>
    </source>
</evidence>
<evidence type="ECO:0000256" key="17">
    <source>
        <dbReference type="ARBA" id="ARBA00023180"/>
    </source>
</evidence>
<keyword evidence="18" id="KW-0458">Lysosome</keyword>
<dbReference type="InterPro" id="IPR007484">
    <property type="entry name" value="Peptidase_M28"/>
</dbReference>
<dbReference type="GO" id="GO:0006508">
    <property type="term" value="P:proteolysis"/>
    <property type="evidence" value="ECO:0007669"/>
    <property type="project" value="UniProtKB-KW"/>
</dbReference>
<comment type="subcellular location">
    <subcellularLocation>
        <location evidence="1">Endoplasmic reticulum</location>
    </subcellularLocation>
    <subcellularLocation>
        <location evidence="3">Golgi apparatus</location>
    </subcellularLocation>
    <subcellularLocation>
        <location evidence="2">Lysosome</location>
    </subcellularLocation>
    <subcellularLocation>
        <location evidence="4">Secreted</location>
    </subcellularLocation>
</comment>
<sequence>MRVRAVIGWVGVGMGVALAPIGVRSQGAVGASQVDAATRQAVVKLGGQLMMAGKAYDYDRQLADELGPRLTGSDNYIKAADWAVGEFKRLGLTNVHKDEWEITNTWEPEEWATARITAPREMRLHLESDGWSPSTPKGGVKGRVFYLKALTEEAIKTGAPDIKDAIVLLDRDSMEGPLLWGKSLDLVDMMAKEGAKAFLLGVGAQDNVPVMFGLTGNNGAVAPVPVANVGKEDTLLLRRMLEKGPVQVEFSFKNKVRDHVKVPNVVADIPGTDGSGEYVLIGGHLDSWQLGTGAQDNGTGAASVMAVAEAVKASGIQPKRTMRFALFGGEEEGLLGSIHYAQMHTAELAKCAGVFITDTGASAPTGWYVYGRDDERKMLEALKPQLSALDAAGISDDGRFTFATDHGPFLVQGVPAFVLWTPFEEYHKIHHKPSDTFDKVNQRDLNLGTAVVGITALTVADSAQPLKHYSQAEMEEQLKKIKEYDEYKDMVDHKML</sequence>
<name>A0A9J7BS32_9BACT</name>
<dbReference type="AlphaFoldDB" id="A0A9J7BS32"/>
<keyword evidence="13" id="KW-0862">Zinc</keyword>
<keyword evidence="23" id="KW-1185">Reference proteome</keyword>
<dbReference type="GO" id="GO:0005576">
    <property type="term" value="C:extracellular region"/>
    <property type="evidence" value="ECO:0007669"/>
    <property type="project" value="UniProtKB-SubCell"/>
</dbReference>
<evidence type="ECO:0000259" key="21">
    <source>
        <dbReference type="Pfam" id="PF04389"/>
    </source>
</evidence>
<dbReference type="PANTHER" id="PTHR12053">
    <property type="entry name" value="PROTEASE FAMILY M28 PLASMA GLUTAMATE CARBOXYPEPTIDASE-RELATED"/>
    <property type="match status" value="1"/>
</dbReference>
<dbReference type="Gene3D" id="3.50.30.30">
    <property type="match status" value="1"/>
</dbReference>
<evidence type="ECO:0000256" key="18">
    <source>
        <dbReference type="ARBA" id="ARBA00023228"/>
    </source>
</evidence>
<dbReference type="KEGG" id="orp:MOP44_05440"/>
<evidence type="ECO:0000256" key="4">
    <source>
        <dbReference type="ARBA" id="ARBA00004613"/>
    </source>
</evidence>
<dbReference type="PANTHER" id="PTHR12053:SF3">
    <property type="entry name" value="CARBOXYPEPTIDASE Q"/>
    <property type="match status" value="1"/>
</dbReference>